<dbReference type="SUPFAM" id="SSF48403">
    <property type="entry name" value="Ankyrin repeat"/>
    <property type="match status" value="1"/>
</dbReference>
<evidence type="ECO:0000313" key="4">
    <source>
        <dbReference type="EMBL" id="ENZ80653.1"/>
    </source>
</evidence>
<dbReference type="InterPro" id="IPR036770">
    <property type="entry name" value="Ankyrin_rpt-contain_sf"/>
</dbReference>
<dbReference type="eggNOG" id="COG0666">
    <property type="taxonomic scope" value="Bacteria"/>
</dbReference>
<evidence type="ECO:0000313" key="5">
    <source>
        <dbReference type="Proteomes" id="UP000013063"/>
    </source>
</evidence>
<proteinExistence type="predicted"/>
<comment type="caution">
    <text evidence="4">The sequence shown here is derived from an EMBL/GenBank/DDBJ whole genome shotgun (WGS) entry which is preliminary data.</text>
</comment>
<dbReference type="RefSeq" id="WP_004622701.1">
    <property type="nucleotide sequence ID" value="NZ_APMP01000028.1"/>
</dbReference>
<keyword evidence="2 3" id="KW-0040">ANK repeat</keyword>
<dbReference type="PROSITE" id="PS50088">
    <property type="entry name" value="ANK_REPEAT"/>
    <property type="match status" value="1"/>
</dbReference>
<dbReference type="SMART" id="SM00248">
    <property type="entry name" value="ANK"/>
    <property type="match status" value="4"/>
</dbReference>
<accession>R0E505</accession>
<name>R0E505_CAUVI</name>
<sequence length="550" mass="58357" precursor="true">MSRALTPKTRIETLRKDAKRWLKALRAGAANARARLAAAWPDAPAEPSLRDIQHALAREYGQESWIALKGAVDDLAIERQSRAQRIEAILRHGWDGEPAIARRILKRHPELATDSLFTAAAAGDLATVERHLARDPDAARRVDPSRGWTALAHVAYGRLDDVNGLAMARLLLDAGADPNFGFTDDWETPFKVLTGAIGLGEGAKSSHPQAEAMVALLIAAGADAYDSQSLYDVSIVGADTHWYDILWRHADAAGKLDDWRVRGPGRLGDGLGCSTLDYLLGNAVGQNHLDRARWLLERGANAGTFHAYAKRSVHTVARLSGFAAMAELLEAHGARPEALGGVEALQALALAGDEAGARALVAAQPALVGDARPLLAAAEHGAAGAVGLLLDLGVDPGASDHDGITPLHRAVQSGSLEAVERLLAAGADVDRRERKWRGSALSWALVLGKPRLVERLTPISHDVRALASLGSLERLAAVLDARPELANAVLPGDAPTPLFCLPDDEEDAVATARLLLARGADRRARNDKGDTAADAARKRGLDEAATLLGV</sequence>
<evidence type="ECO:0000256" key="2">
    <source>
        <dbReference type="ARBA" id="ARBA00023043"/>
    </source>
</evidence>
<dbReference type="InterPro" id="IPR002110">
    <property type="entry name" value="Ankyrin_rpt"/>
</dbReference>
<dbReference type="OrthoDB" id="928522at2"/>
<reference evidence="4 5" key="1">
    <citation type="journal article" date="2013" name="Genome Announc.">
        <title>Draft Genome Sequence for Caulobacter sp. Strain OR37, a Bacterium Tolerant to Heavy Metals.</title>
        <authorList>
            <person name="Utturkar S.M."/>
            <person name="Bollmann A."/>
            <person name="Brzoska R.M."/>
            <person name="Klingeman D.M."/>
            <person name="Epstein S.E."/>
            <person name="Palumbo A.V."/>
            <person name="Brown S.D."/>
        </authorList>
    </citation>
    <scope>NUCLEOTIDE SEQUENCE [LARGE SCALE GENOMIC DNA]</scope>
    <source>
        <strain evidence="4 5">OR37</strain>
    </source>
</reference>
<feature type="repeat" description="ANK" evidence="3">
    <location>
        <begin position="402"/>
        <end position="434"/>
    </location>
</feature>
<dbReference type="PANTHER" id="PTHR24198">
    <property type="entry name" value="ANKYRIN REPEAT AND PROTEIN KINASE DOMAIN-CONTAINING PROTEIN"/>
    <property type="match status" value="1"/>
</dbReference>
<dbReference type="PATRIC" id="fig|1292034.3.peg.3451"/>
<gene>
    <name evidence="4" type="ORF">OR37_03476</name>
</gene>
<dbReference type="AlphaFoldDB" id="R0E505"/>
<evidence type="ECO:0000256" key="3">
    <source>
        <dbReference type="PROSITE-ProRule" id="PRU00023"/>
    </source>
</evidence>
<protein>
    <submittedName>
        <fullName evidence="4">Uncharacterized protein</fullName>
    </submittedName>
</protein>
<dbReference type="PANTHER" id="PTHR24198:SF165">
    <property type="entry name" value="ANKYRIN REPEAT-CONTAINING PROTEIN-RELATED"/>
    <property type="match status" value="1"/>
</dbReference>
<dbReference type="Gene3D" id="1.25.40.20">
    <property type="entry name" value="Ankyrin repeat-containing domain"/>
    <property type="match status" value="3"/>
</dbReference>
<keyword evidence="1" id="KW-0677">Repeat</keyword>
<dbReference type="EMBL" id="APMP01000028">
    <property type="protein sequence ID" value="ENZ80653.1"/>
    <property type="molecule type" value="Genomic_DNA"/>
</dbReference>
<dbReference type="PRINTS" id="PR01415">
    <property type="entry name" value="ANKYRIN"/>
</dbReference>
<dbReference type="STRING" id="1292034.OR37_03476"/>
<dbReference type="Proteomes" id="UP000013063">
    <property type="component" value="Unassembled WGS sequence"/>
</dbReference>
<evidence type="ECO:0000256" key="1">
    <source>
        <dbReference type="ARBA" id="ARBA00022737"/>
    </source>
</evidence>
<dbReference type="Pfam" id="PF12796">
    <property type="entry name" value="Ank_2"/>
    <property type="match status" value="1"/>
</dbReference>
<keyword evidence="5" id="KW-1185">Reference proteome</keyword>
<organism evidence="4 5">
    <name type="scientific">Caulobacter vibrioides OR37</name>
    <dbReference type="NCBI Taxonomy" id="1292034"/>
    <lineage>
        <taxon>Bacteria</taxon>
        <taxon>Pseudomonadati</taxon>
        <taxon>Pseudomonadota</taxon>
        <taxon>Alphaproteobacteria</taxon>
        <taxon>Caulobacterales</taxon>
        <taxon>Caulobacteraceae</taxon>
        <taxon>Caulobacter</taxon>
    </lineage>
</organism>
<dbReference type="PROSITE" id="PS50297">
    <property type="entry name" value="ANK_REP_REGION"/>
    <property type="match status" value="1"/>
</dbReference>